<evidence type="ECO:0000313" key="1">
    <source>
        <dbReference type="EMBL" id="EOD42621.1"/>
    </source>
</evidence>
<dbReference type="EMBL" id="APJZ01000002">
    <property type="protein sequence ID" value="EOD42621.1"/>
    <property type="molecule type" value="Genomic_DNA"/>
</dbReference>
<reference evidence="1 2" key="1">
    <citation type="submission" date="2013-02" db="EMBL/GenBank/DDBJ databases">
        <title>Insights into archaeal evolution and symbiosis from the genomes of a Nanoarchaeon and its crenarchaeal host from Yellowstone National Park.</title>
        <authorList>
            <person name="Podar M."/>
            <person name="Makarova K.S."/>
            <person name="Graham D.E."/>
            <person name="Wolf Y.I."/>
            <person name="Koonin E.V."/>
            <person name="Reysenbach A.-L."/>
        </authorList>
    </citation>
    <scope>NUCLEOTIDE SEQUENCE [LARGE SCALE GENOMIC DNA]</scope>
</reference>
<gene>
    <name evidence="1" type="ORF">Nst1_351</name>
</gene>
<dbReference type="AlphaFoldDB" id="R1G3D3"/>
<name>R1G3D3_NANST</name>
<proteinExistence type="predicted"/>
<protein>
    <submittedName>
        <fullName evidence="1">Uncharacterized protein</fullName>
    </submittedName>
</protein>
<keyword evidence="2" id="KW-1185">Reference proteome</keyword>
<dbReference type="Proteomes" id="UP000053279">
    <property type="component" value="Unassembled WGS sequence"/>
</dbReference>
<organism evidence="1 2">
    <name type="scientific">Nanobsidianus stetteri</name>
    <dbReference type="NCBI Taxonomy" id="1294122"/>
    <lineage>
        <taxon>Archaea</taxon>
        <taxon>Nanobdellota</taxon>
        <taxon>Candidatus Nanoarchaeia</taxon>
        <taxon>Nanoarchaeales</taxon>
        <taxon>Nanopusillaceae</taxon>
        <taxon>Candidatus Nanobsidianus</taxon>
    </lineage>
</organism>
<accession>R1G3D3</accession>
<comment type="caution">
    <text evidence="1">The sequence shown here is derived from an EMBL/GenBank/DDBJ whole genome shotgun (WGS) entry which is preliminary data.</text>
</comment>
<sequence length="32" mass="3778">MKNNINMINKLILKNKVASKIYIIYISELLKI</sequence>
<evidence type="ECO:0000313" key="2">
    <source>
        <dbReference type="Proteomes" id="UP000053279"/>
    </source>
</evidence>